<protein>
    <submittedName>
        <fullName evidence="2">Transposon protein, putative, mariner sub-class</fullName>
    </submittedName>
</protein>
<organism evidence="2 3">
    <name type="scientific">Oryza sativa subsp. japonica</name>
    <name type="common">Rice</name>
    <dbReference type="NCBI Taxonomy" id="39947"/>
    <lineage>
        <taxon>Eukaryota</taxon>
        <taxon>Viridiplantae</taxon>
        <taxon>Streptophyta</taxon>
        <taxon>Embryophyta</taxon>
        <taxon>Tracheophyta</taxon>
        <taxon>Spermatophyta</taxon>
        <taxon>Magnoliopsida</taxon>
        <taxon>Liliopsida</taxon>
        <taxon>Poales</taxon>
        <taxon>Poaceae</taxon>
        <taxon>BOP clade</taxon>
        <taxon>Oryzoideae</taxon>
        <taxon>Oryzeae</taxon>
        <taxon>Oryzinae</taxon>
        <taxon>Oryza</taxon>
        <taxon>Oryza sativa</taxon>
    </lineage>
</organism>
<dbReference type="Proteomes" id="UP000000763">
    <property type="component" value="Chromosome 3"/>
</dbReference>
<proteinExistence type="predicted"/>
<dbReference type="EMBL" id="AC091775">
    <property type="protein sequence ID" value="AAM97157.1"/>
    <property type="molecule type" value="Genomic_DNA"/>
</dbReference>
<dbReference type="Gene3D" id="3.30.420.10">
    <property type="entry name" value="Ribonuclease H-like superfamily/Ribonuclease H"/>
    <property type="match status" value="1"/>
</dbReference>
<reference evidence="3" key="2">
    <citation type="journal article" date="2008" name="Nucleic Acids Res.">
        <title>The rice annotation project database (RAP-DB): 2008 update.</title>
        <authorList>
            <consortium name="The rice annotation project (RAP)"/>
        </authorList>
    </citation>
    <scope>GENOME REANNOTATION</scope>
    <source>
        <strain evidence="3">cv. Nipponbare</strain>
    </source>
</reference>
<evidence type="ECO:0000256" key="1">
    <source>
        <dbReference type="SAM" id="MobiDB-lite"/>
    </source>
</evidence>
<feature type="region of interest" description="Disordered" evidence="1">
    <location>
        <begin position="1"/>
        <end position="29"/>
    </location>
</feature>
<evidence type="ECO:0000313" key="2">
    <source>
        <dbReference type="EMBL" id="AAM97157.1"/>
    </source>
</evidence>
<dbReference type="PANTHER" id="PTHR47169:SF2">
    <property type="entry name" value="OS01G0541250 PROTEIN"/>
    <property type="match status" value="1"/>
</dbReference>
<dbReference type="AlphaFoldDB" id="Q10E73"/>
<reference evidence="3" key="1">
    <citation type="journal article" date="2005" name="Nature">
        <title>The map-based sequence of the rice genome.</title>
        <authorList>
            <consortium name="International rice genome sequencing project (IRGSP)"/>
            <person name="Matsumoto T."/>
            <person name="Wu J."/>
            <person name="Kanamori H."/>
            <person name="Katayose Y."/>
            <person name="Fujisawa M."/>
            <person name="Namiki N."/>
            <person name="Mizuno H."/>
            <person name="Yamamoto K."/>
            <person name="Antonio B.A."/>
            <person name="Baba T."/>
            <person name="Sakata K."/>
            <person name="Nagamura Y."/>
            <person name="Aoki H."/>
            <person name="Arikawa K."/>
            <person name="Arita K."/>
            <person name="Bito T."/>
            <person name="Chiden Y."/>
            <person name="Fujitsuka N."/>
            <person name="Fukunaka R."/>
            <person name="Hamada M."/>
            <person name="Harada C."/>
            <person name="Hayashi A."/>
            <person name="Hijishita S."/>
            <person name="Honda M."/>
            <person name="Hosokawa S."/>
            <person name="Ichikawa Y."/>
            <person name="Idonuma A."/>
            <person name="Iijima M."/>
            <person name="Ikeda M."/>
            <person name="Ikeno M."/>
            <person name="Ito K."/>
            <person name="Ito S."/>
            <person name="Ito T."/>
            <person name="Ito Y."/>
            <person name="Ito Y."/>
            <person name="Iwabuchi A."/>
            <person name="Kamiya K."/>
            <person name="Karasawa W."/>
            <person name="Kurita K."/>
            <person name="Katagiri S."/>
            <person name="Kikuta A."/>
            <person name="Kobayashi H."/>
            <person name="Kobayashi N."/>
            <person name="Machita K."/>
            <person name="Maehara T."/>
            <person name="Masukawa M."/>
            <person name="Mizubayashi T."/>
            <person name="Mukai Y."/>
            <person name="Nagasaki H."/>
            <person name="Nagata Y."/>
            <person name="Naito S."/>
            <person name="Nakashima M."/>
            <person name="Nakama Y."/>
            <person name="Nakamichi Y."/>
            <person name="Nakamura M."/>
            <person name="Meguro A."/>
            <person name="Negishi M."/>
            <person name="Ohta I."/>
            <person name="Ohta T."/>
            <person name="Okamoto M."/>
            <person name="Ono N."/>
            <person name="Saji S."/>
            <person name="Sakaguchi M."/>
            <person name="Sakai K."/>
            <person name="Shibata M."/>
            <person name="Shimokawa T."/>
            <person name="Song J."/>
            <person name="Takazaki Y."/>
            <person name="Terasawa K."/>
            <person name="Tsugane M."/>
            <person name="Tsuji K."/>
            <person name="Ueda S."/>
            <person name="Waki K."/>
            <person name="Yamagata H."/>
            <person name="Yamamoto M."/>
            <person name="Yamamoto S."/>
            <person name="Yamane H."/>
            <person name="Yoshiki S."/>
            <person name="Yoshihara R."/>
            <person name="Yukawa K."/>
            <person name="Zhong H."/>
            <person name="Yano M."/>
            <person name="Yuan Q."/>
            <person name="Ouyang S."/>
            <person name="Liu J."/>
            <person name="Jones K.M."/>
            <person name="Gansberger K."/>
            <person name="Moffat K."/>
            <person name="Hill J."/>
            <person name="Bera J."/>
            <person name="Fadrosh D."/>
            <person name="Jin S."/>
            <person name="Johri S."/>
            <person name="Kim M."/>
            <person name="Overton L."/>
            <person name="Reardon M."/>
            <person name="Tsitrin T."/>
            <person name="Vuong H."/>
            <person name="Weaver B."/>
            <person name="Ciecko A."/>
            <person name="Tallon L."/>
            <person name="Jackson J."/>
            <person name="Pai G."/>
            <person name="Aken S.V."/>
            <person name="Utterback T."/>
            <person name="Reidmuller S."/>
            <person name="Feldblyum T."/>
            <person name="Hsiao J."/>
            <person name="Zismann V."/>
            <person name="Iobst S."/>
            <person name="de Vazeille A.R."/>
            <person name="Buell C.R."/>
            <person name="Ying K."/>
            <person name="Li Y."/>
            <person name="Lu T."/>
            <person name="Huang Y."/>
            <person name="Zhao Q."/>
            <person name="Feng Q."/>
            <person name="Zhang L."/>
            <person name="Zhu J."/>
            <person name="Weng Q."/>
            <person name="Mu J."/>
            <person name="Lu Y."/>
            <person name="Fan D."/>
            <person name="Liu Y."/>
            <person name="Guan J."/>
            <person name="Zhang Y."/>
            <person name="Yu S."/>
            <person name="Liu X."/>
            <person name="Zhang Y."/>
            <person name="Hong G."/>
            <person name="Han B."/>
            <person name="Choisne N."/>
            <person name="Demange N."/>
            <person name="Orjeda G."/>
            <person name="Samain S."/>
            <person name="Cattolico L."/>
            <person name="Pelletier E."/>
            <person name="Couloux A."/>
            <person name="Segurens B."/>
            <person name="Wincker P."/>
            <person name="D'Hont A."/>
            <person name="Scarpelli C."/>
            <person name="Weissenbach J."/>
            <person name="Salanoubat M."/>
            <person name="Quetier F."/>
            <person name="Yu Y."/>
            <person name="Kim H.R."/>
            <person name="Rambo T."/>
            <person name="Currie J."/>
            <person name="Collura K."/>
            <person name="Luo M."/>
            <person name="Yang T."/>
            <person name="Ammiraju J.S.S."/>
            <person name="Engler F."/>
            <person name="Soderlund C."/>
            <person name="Wing R.A."/>
            <person name="Palmer L.E."/>
            <person name="de la Bastide M."/>
            <person name="Spiegel L."/>
            <person name="Nascimento L."/>
            <person name="Zutavern T."/>
            <person name="O'Shaughnessy A."/>
            <person name="Dike S."/>
            <person name="Dedhia N."/>
            <person name="Preston R."/>
            <person name="Balija V."/>
            <person name="McCombie W.R."/>
            <person name="Chow T."/>
            <person name="Chen H."/>
            <person name="Chung M."/>
            <person name="Chen C."/>
            <person name="Shaw J."/>
            <person name="Wu H."/>
            <person name="Hsiao K."/>
            <person name="Chao Y."/>
            <person name="Chu M."/>
            <person name="Cheng C."/>
            <person name="Hour A."/>
            <person name="Lee P."/>
            <person name="Lin S."/>
            <person name="Lin Y."/>
            <person name="Liou J."/>
            <person name="Liu S."/>
            <person name="Hsing Y."/>
            <person name="Raghuvanshi S."/>
            <person name="Mohanty A."/>
            <person name="Bharti A.K."/>
            <person name="Gaur A."/>
            <person name="Gupta V."/>
            <person name="Kumar D."/>
            <person name="Ravi V."/>
            <person name="Vij S."/>
            <person name="Kapur A."/>
            <person name="Khurana P."/>
            <person name="Khurana P."/>
            <person name="Khurana J.P."/>
            <person name="Tyagi A.K."/>
            <person name="Gaikwad K."/>
            <person name="Singh A."/>
            <person name="Dalal V."/>
            <person name="Srivastava S."/>
            <person name="Dixit A."/>
            <person name="Pal A.K."/>
            <person name="Ghazi I.A."/>
            <person name="Yadav M."/>
            <person name="Pandit A."/>
            <person name="Bhargava A."/>
            <person name="Sureshbabu K."/>
            <person name="Batra K."/>
            <person name="Sharma T.R."/>
            <person name="Mohapatra T."/>
            <person name="Singh N.K."/>
            <person name="Messing J."/>
            <person name="Nelson A.B."/>
            <person name="Fuks G."/>
            <person name="Kavchok S."/>
            <person name="Keizer G."/>
            <person name="Linton E."/>
            <person name="Llaca V."/>
            <person name="Song R."/>
            <person name="Tanyolac B."/>
            <person name="Young S."/>
            <person name="Ho-Il K."/>
            <person name="Hahn J.H."/>
            <person name="Sangsakoo G."/>
            <person name="Vanavichit A."/>
            <person name="de Mattos Luiz.A.T."/>
            <person name="Zimmer P.D."/>
            <person name="Malone G."/>
            <person name="Dellagostin O."/>
            <person name="de Oliveira A.C."/>
            <person name="Bevan M."/>
            <person name="Bancroft I."/>
            <person name="Minx P."/>
            <person name="Cordum H."/>
            <person name="Wilson R."/>
            <person name="Cheng Z."/>
            <person name="Jin W."/>
            <person name="Jiang J."/>
            <person name="Leong S.A."/>
            <person name="Iwama H."/>
            <person name="Gojobori T."/>
            <person name="Itoh T."/>
            <person name="Niimura Y."/>
            <person name="Fujii Y."/>
            <person name="Habara T."/>
            <person name="Sakai H."/>
            <person name="Sato Y."/>
            <person name="Wilson G."/>
            <person name="Kumar K."/>
            <person name="McCouch S."/>
            <person name="Juretic N."/>
            <person name="Hoen D."/>
            <person name="Wright S."/>
            <person name="Bruskiewich R."/>
            <person name="Bureau T."/>
            <person name="Miyao A."/>
            <person name="Hirochika H."/>
            <person name="Nishikawa T."/>
            <person name="Kadowaki K."/>
            <person name="Sugiura M."/>
            <person name="Burr B."/>
            <person name="Sasaki T."/>
        </authorList>
    </citation>
    <scope>NUCLEOTIDE SEQUENCE [LARGE SCALE GENOMIC DNA]</scope>
    <source>
        <strain evidence="3">cv. Nipponbare</strain>
    </source>
</reference>
<dbReference type="PANTHER" id="PTHR47169">
    <property type="entry name" value="OS01G0541250 PROTEIN"/>
    <property type="match status" value="1"/>
</dbReference>
<name>Q10E73_ORYSJ</name>
<dbReference type="InterPro" id="IPR036397">
    <property type="entry name" value="RNaseH_sf"/>
</dbReference>
<evidence type="ECO:0000313" key="3">
    <source>
        <dbReference type="Proteomes" id="UP000000763"/>
    </source>
</evidence>
<gene>
    <name evidence="2" type="ordered locus">Os03g49870</name>
</gene>
<sequence>MALDPNIPLDERDEEVVPDLNEPMGQQEEMLAGEEDDHLGASGLKGKKSPNVQENHLSLLSACHTVENTVMMPWNKFWKLMEVTTKMHFLLISTLIPTRNTYKCKQEYGVYAGDVNIVFEQEELDDSDLEDEHSNKNLTNIQRQAIYDALLRGTLRSFASALDPHTLPNEPKFVDMRNIVHIDEKWFNTTKKTRNFYMVHWEDDLYRPVQNNNSIDKVMFLAAVARPRYNEEGICTFNGKEPAQRTSQNRPRGTLVTKTIKVDRDTVRSFLIAKVLQAIISCWPREHAHNTILIQQDNAPSHVLVDDPQFAYAVSQTGFDIRLMNQPPNSPDMNALDLGFFASLQSLTYRRISRNMDELIDNVEQEFHAYDDSKLNRVFLTLQSCLLEVMEANGGNGYRIPHMGKERLQRLHMLPKTLSCGCDLYDKVRSALVNQVQ</sequence>
<dbReference type="GO" id="GO:0003676">
    <property type="term" value="F:nucleic acid binding"/>
    <property type="evidence" value="ECO:0007669"/>
    <property type="project" value="InterPro"/>
</dbReference>
<accession>Q10E73</accession>